<organism evidence="1 2">
    <name type="scientific">Yersinia mollaretii (strain ATCC 43969 / DSM 18520 / CIP 103324 / CNY 7263 / WAIP 204)</name>
    <dbReference type="NCBI Taxonomy" id="349967"/>
    <lineage>
        <taxon>Bacteria</taxon>
        <taxon>Pseudomonadati</taxon>
        <taxon>Pseudomonadota</taxon>
        <taxon>Gammaproteobacteria</taxon>
        <taxon>Enterobacterales</taxon>
        <taxon>Yersiniaceae</taxon>
        <taxon>Yersinia</taxon>
    </lineage>
</organism>
<accession>A0ABP2EHN9</accession>
<evidence type="ECO:0000313" key="1">
    <source>
        <dbReference type="EMBL" id="EEQ11430.1"/>
    </source>
</evidence>
<name>A0ABP2EHN9_YERMW</name>
<feature type="non-terminal residue" evidence="1">
    <location>
        <position position="34"/>
    </location>
</feature>
<evidence type="ECO:0000313" key="2">
    <source>
        <dbReference type="Proteomes" id="UP000003027"/>
    </source>
</evidence>
<comment type="caution">
    <text evidence="1">The sequence shown here is derived from an EMBL/GenBank/DDBJ whole genome shotgun (WGS) entry which is preliminary data.</text>
</comment>
<sequence length="34" mass="4046">MNLKDEVYFSERGQHTGNLKDDNTLEYPIDFEVQ</sequence>
<dbReference type="EMBL" id="AALD02000008">
    <property type="protein sequence ID" value="EEQ11430.1"/>
    <property type="molecule type" value="Genomic_DNA"/>
</dbReference>
<keyword evidence="2" id="KW-1185">Reference proteome</keyword>
<protein>
    <submittedName>
        <fullName evidence="1">Uncharacterized protein</fullName>
    </submittedName>
</protein>
<dbReference type="Proteomes" id="UP000003027">
    <property type="component" value="Unassembled WGS sequence"/>
</dbReference>
<gene>
    <name evidence="1" type="ORF">ymoll0001_20000</name>
</gene>
<reference evidence="1" key="1">
    <citation type="submission" date="2008-12" db="EMBL/GenBank/DDBJ databases">
        <title>Annotation of the Yersinia mollaretii ATCC 43969 genome.</title>
        <authorList>
            <person name="Read T.D."/>
            <person name="Akmal A."/>
            <person name="Bishop-Lilly K."/>
            <person name="Chen P.E."/>
            <person name="Cook C."/>
            <person name="Kiley M.P."/>
            <person name="Lentz S."/>
            <person name="Mateczun A."/>
            <person name="Nagarajan N."/>
            <person name="Nolan N."/>
            <person name="Osborne B.I."/>
            <person name="Pop M."/>
            <person name="Sozhamannan S."/>
            <person name="Stewart A.C."/>
            <person name="Sulakvelidze A."/>
            <person name="Thomason B."/>
            <person name="Willner K."/>
            <person name="Zwick M.E."/>
        </authorList>
    </citation>
    <scope>NUCLEOTIDE SEQUENCE [LARGE SCALE GENOMIC DNA]</scope>
    <source>
        <strain evidence="1">ATCC 43969</strain>
    </source>
</reference>
<proteinExistence type="predicted"/>